<dbReference type="Pfam" id="PF00067">
    <property type="entry name" value="p450"/>
    <property type="match status" value="1"/>
</dbReference>
<organism evidence="6 7">
    <name type="scientific">Lentithecium fluviatile CBS 122367</name>
    <dbReference type="NCBI Taxonomy" id="1168545"/>
    <lineage>
        <taxon>Eukaryota</taxon>
        <taxon>Fungi</taxon>
        <taxon>Dikarya</taxon>
        <taxon>Ascomycota</taxon>
        <taxon>Pezizomycotina</taxon>
        <taxon>Dothideomycetes</taxon>
        <taxon>Pleosporomycetidae</taxon>
        <taxon>Pleosporales</taxon>
        <taxon>Massarineae</taxon>
        <taxon>Lentitheciaceae</taxon>
        <taxon>Lentithecium</taxon>
    </lineage>
</organism>
<keyword evidence="3" id="KW-0560">Oxidoreductase</keyword>
<dbReference type="OrthoDB" id="2789670at2759"/>
<dbReference type="GO" id="GO:0005506">
    <property type="term" value="F:iron ion binding"/>
    <property type="evidence" value="ECO:0007669"/>
    <property type="project" value="InterPro"/>
</dbReference>
<evidence type="ECO:0000256" key="2">
    <source>
        <dbReference type="ARBA" id="ARBA00022723"/>
    </source>
</evidence>
<dbReference type="InterPro" id="IPR036396">
    <property type="entry name" value="Cyt_P450_sf"/>
</dbReference>
<sequence length="326" mass="37743">MHIQKYLLFAHPTLSVNDVRPIPTCEYRWQNGQGDSKTHGGIYRIWSGMTPEIVVTHPDPIWTIFNDSNQHIKASNNDAGWLMGQLLRECLGLISDSNDLRLLPFWVFVNILYGELNDTQREKIIFILPLREALFRRIVDGDLRKYKCQWEEIKMSVYLARRDAEEEPPIVEIYKAVGKGSITSKSLLQTLEEMLFANLDVTIGGLSWNLLFLASDKRMQDMIQQEFQNRARPQGATRAWEEYIASLNTLLNASILESARLKPLSAFSVPQSALFNRIIGSYRIPAGINFIVGTYELNIRNPYWGENRGKFQPTWFLKRKPLEMRY</sequence>
<keyword evidence="7" id="KW-1185">Reference proteome</keyword>
<dbReference type="GO" id="GO:0016705">
    <property type="term" value="F:oxidoreductase activity, acting on paired donors, with incorporation or reduction of molecular oxygen"/>
    <property type="evidence" value="ECO:0007669"/>
    <property type="project" value="InterPro"/>
</dbReference>
<keyword evidence="2" id="KW-0479">Metal-binding</keyword>
<dbReference type="PANTHER" id="PTHR24303:SF31">
    <property type="entry name" value="CYTOCHROME P450 307A1-RELATED"/>
    <property type="match status" value="1"/>
</dbReference>
<dbReference type="GO" id="GO:0004497">
    <property type="term" value="F:monooxygenase activity"/>
    <property type="evidence" value="ECO:0007669"/>
    <property type="project" value="UniProtKB-KW"/>
</dbReference>
<comment type="cofactor">
    <cofactor evidence="1">
        <name>heme</name>
        <dbReference type="ChEBI" id="CHEBI:30413"/>
    </cofactor>
</comment>
<dbReference type="AlphaFoldDB" id="A0A6G1IC07"/>
<dbReference type="Gene3D" id="1.10.630.10">
    <property type="entry name" value="Cytochrome P450"/>
    <property type="match status" value="1"/>
</dbReference>
<evidence type="ECO:0000313" key="7">
    <source>
        <dbReference type="Proteomes" id="UP000799291"/>
    </source>
</evidence>
<evidence type="ECO:0000313" key="6">
    <source>
        <dbReference type="EMBL" id="KAF2675638.1"/>
    </source>
</evidence>
<name>A0A6G1IC07_9PLEO</name>
<dbReference type="Proteomes" id="UP000799291">
    <property type="component" value="Unassembled WGS sequence"/>
</dbReference>
<dbReference type="PANTHER" id="PTHR24303">
    <property type="entry name" value="HEME-BINDING MONOOXYGENASE FAMILY"/>
    <property type="match status" value="1"/>
</dbReference>
<evidence type="ECO:0000256" key="3">
    <source>
        <dbReference type="ARBA" id="ARBA00023002"/>
    </source>
</evidence>
<dbReference type="InterPro" id="IPR001128">
    <property type="entry name" value="Cyt_P450"/>
</dbReference>
<evidence type="ECO:0000256" key="1">
    <source>
        <dbReference type="ARBA" id="ARBA00001971"/>
    </source>
</evidence>
<keyword evidence="5" id="KW-0503">Monooxygenase</keyword>
<protein>
    <submittedName>
        <fullName evidence="6">Cytochrome P450</fullName>
    </submittedName>
</protein>
<evidence type="ECO:0000256" key="5">
    <source>
        <dbReference type="ARBA" id="ARBA00023033"/>
    </source>
</evidence>
<evidence type="ECO:0000256" key="4">
    <source>
        <dbReference type="ARBA" id="ARBA00023004"/>
    </source>
</evidence>
<dbReference type="EMBL" id="MU005657">
    <property type="protein sequence ID" value="KAF2675638.1"/>
    <property type="molecule type" value="Genomic_DNA"/>
</dbReference>
<dbReference type="GO" id="GO:0020037">
    <property type="term" value="F:heme binding"/>
    <property type="evidence" value="ECO:0007669"/>
    <property type="project" value="InterPro"/>
</dbReference>
<proteinExistence type="predicted"/>
<reference evidence="6" key="1">
    <citation type="journal article" date="2020" name="Stud. Mycol.">
        <title>101 Dothideomycetes genomes: a test case for predicting lifestyles and emergence of pathogens.</title>
        <authorList>
            <person name="Haridas S."/>
            <person name="Albert R."/>
            <person name="Binder M."/>
            <person name="Bloem J."/>
            <person name="Labutti K."/>
            <person name="Salamov A."/>
            <person name="Andreopoulos B."/>
            <person name="Baker S."/>
            <person name="Barry K."/>
            <person name="Bills G."/>
            <person name="Bluhm B."/>
            <person name="Cannon C."/>
            <person name="Castanera R."/>
            <person name="Culley D."/>
            <person name="Daum C."/>
            <person name="Ezra D."/>
            <person name="Gonzalez J."/>
            <person name="Henrissat B."/>
            <person name="Kuo A."/>
            <person name="Liang C."/>
            <person name="Lipzen A."/>
            <person name="Lutzoni F."/>
            <person name="Magnuson J."/>
            <person name="Mondo S."/>
            <person name="Nolan M."/>
            <person name="Ohm R."/>
            <person name="Pangilinan J."/>
            <person name="Park H.-J."/>
            <person name="Ramirez L."/>
            <person name="Alfaro M."/>
            <person name="Sun H."/>
            <person name="Tritt A."/>
            <person name="Yoshinaga Y."/>
            <person name="Zwiers L.-H."/>
            <person name="Turgeon B."/>
            <person name="Goodwin S."/>
            <person name="Spatafora J."/>
            <person name="Crous P."/>
            <person name="Grigoriev I."/>
        </authorList>
    </citation>
    <scope>NUCLEOTIDE SEQUENCE</scope>
    <source>
        <strain evidence="6">CBS 122367</strain>
    </source>
</reference>
<gene>
    <name evidence="6" type="ORF">K458DRAFT_447911</name>
</gene>
<dbReference type="SUPFAM" id="SSF48264">
    <property type="entry name" value="Cytochrome P450"/>
    <property type="match status" value="1"/>
</dbReference>
<accession>A0A6G1IC07</accession>
<keyword evidence="4" id="KW-0408">Iron</keyword>